<proteinExistence type="predicted"/>
<comment type="caution">
    <text evidence="1">The sequence shown here is derived from an EMBL/GenBank/DDBJ whole genome shotgun (WGS) entry which is preliminary data.</text>
</comment>
<dbReference type="EMBL" id="CACRXK020009253">
    <property type="protein sequence ID" value="CAB4016777.1"/>
    <property type="molecule type" value="Genomic_DNA"/>
</dbReference>
<evidence type="ECO:0000313" key="1">
    <source>
        <dbReference type="EMBL" id="CAB4016777.1"/>
    </source>
</evidence>
<sequence length="149" mass="16532">MAESSNYAGRTNQTVIASSSSGGNISISFNSDNVKMAGGVVININGAKLLDIYRGDKSVAQLLDRVVLKVLGGARYDQAIQNINPEYLHILVQCHTDERFIKVLADYDSGRLKNRLQEEFLKIGIDVQQLKIIIENLEEVKVQRARILS</sequence>
<evidence type="ECO:0000313" key="2">
    <source>
        <dbReference type="Proteomes" id="UP001152795"/>
    </source>
</evidence>
<gene>
    <name evidence="1" type="ORF">PACLA_8A083537</name>
</gene>
<reference evidence="1" key="1">
    <citation type="submission" date="2020-04" db="EMBL/GenBank/DDBJ databases">
        <authorList>
            <person name="Alioto T."/>
            <person name="Alioto T."/>
            <person name="Gomez Garrido J."/>
        </authorList>
    </citation>
    <scope>NUCLEOTIDE SEQUENCE</scope>
    <source>
        <strain evidence="1">A484AB</strain>
    </source>
</reference>
<organism evidence="1 2">
    <name type="scientific">Paramuricea clavata</name>
    <name type="common">Red gorgonian</name>
    <name type="synonym">Violescent sea-whip</name>
    <dbReference type="NCBI Taxonomy" id="317549"/>
    <lineage>
        <taxon>Eukaryota</taxon>
        <taxon>Metazoa</taxon>
        <taxon>Cnidaria</taxon>
        <taxon>Anthozoa</taxon>
        <taxon>Octocorallia</taxon>
        <taxon>Malacalcyonacea</taxon>
        <taxon>Plexauridae</taxon>
        <taxon>Paramuricea</taxon>
    </lineage>
</organism>
<keyword evidence="2" id="KW-1185">Reference proteome</keyword>
<protein>
    <submittedName>
        <fullName evidence="1">Uncharacterized protein</fullName>
    </submittedName>
</protein>
<dbReference type="OrthoDB" id="6007857at2759"/>
<feature type="non-terminal residue" evidence="1">
    <location>
        <position position="149"/>
    </location>
</feature>
<name>A0A6S7IGM5_PARCT</name>
<dbReference type="AlphaFoldDB" id="A0A6S7IGM5"/>
<accession>A0A6S7IGM5</accession>
<dbReference type="Proteomes" id="UP001152795">
    <property type="component" value="Unassembled WGS sequence"/>
</dbReference>